<sequence length="163" mass="17529">MRPIQGARRRSGWPPEQGAQRGSGRIRTQPEGLACLGAHCCVAPPRLGATQAASARLALGTKAGERNRWIYSEHALAFVGYADEAEGAVLELTWNWDRPTYTLGTAYGHIAIAVPDLAATCRALALAGVPIPRPPGPMAHDADEHIAFIEDPDGYRIELIEKP</sequence>
<evidence type="ECO:0000313" key="8">
    <source>
        <dbReference type="EMBL" id="MBT0963859.1"/>
    </source>
</evidence>
<dbReference type="Pfam" id="PF00903">
    <property type="entry name" value="Glyoxalase"/>
    <property type="match status" value="1"/>
</dbReference>
<gene>
    <name evidence="8" type="ORF">I8J34_21990</name>
</gene>
<dbReference type="PANTHER" id="PTHR46036:SF5">
    <property type="entry name" value="LACTOYLGLUTATHIONE LYASE"/>
    <property type="match status" value="1"/>
</dbReference>
<dbReference type="GO" id="GO:0005737">
    <property type="term" value="C:cytoplasm"/>
    <property type="evidence" value="ECO:0007669"/>
    <property type="project" value="TreeGrafter"/>
</dbReference>
<dbReference type="InterPro" id="IPR037523">
    <property type="entry name" value="VOC_core"/>
</dbReference>
<dbReference type="GO" id="GO:0046872">
    <property type="term" value="F:metal ion binding"/>
    <property type="evidence" value="ECO:0007669"/>
    <property type="project" value="UniProtKB-KW"/>
</dbReference>
<accession>A0A944DSV8</accession>
<dbReference type="PANTHER" id="PTHR46036">
    <property type="entry name" value="LACTOYLGLUTATHIONE LYASE"/>
    <property type="match status" value="1"/>
</dbReference>
<protein>
    <recommendedName>
        <fullName evidence="3">Aldoketomutase</fullName>
    </recommendedName>
    <alternativeName>
        <fullName evidence="2">Ketone-aldehyde mutase</fullName>
    </alternativeName>
    <alternativeName>
        <fullName evidence="4">Methylglyoxalase</fullName>
    </alternativeName>
    <alternativeName>
        <fullName evidence="5">S-D-lactoylglutathione methylglyoxal lyase</fullName>
    </alternativeName>
</protein>
<dbReference type="Proteomes" id="UP000694660">
    <property type="component" value="Unassembled WGS sequence"/>
</dbReference>
<dbReference type="Gene3D" id="3.10.180.10">
    <property type="entry name" value="2,3-Dihydroxybiphenyl 1,2-Dioxygenase, domain 1"/>
    <property type="match status" value="1"/>
</dbReference>
<evidence type="ECO:0000313" key="9">
    <source>
        <dbReference type="Proteomes" id="UP000694660"/>
    </source>
</evidence>
<organism evidence="8 9">
    <name type="scientific">Denitromonas iodatirespirans</name>
    <dbReference type="NCBI Taxonomy" id="2795389"/>
    <lineage>
        <taxon>Bacteria</taxon>
        <taxon>Pseudomonadati</taxon>
        <taxon>Pseudomonadota</taxon>
        <taxon>Betaproteobacteria</taxon>
        <taxon>Rhodocyclales</taxon>
        <taxon>Zoogloeaceae</taxon>
        <taxon>Denitromonas</taxon>
    </lineage>
</organism>
<feature type="region of interest" description="Disordered" evidence="6">
    <location>
        <begin position="1"/>
        <end position="25"/>
    </location>
</feature>
<dbReference type="GO" id="GO:0019243">
    <property type="term" value="P:methylglyoxal catabolic process to D-lactate via S-lactoyl-glutathione"/>
    <property type="evidence" value="ECO:0007669"/>
    <property type="project" value="TreeGrafter"/>
</dbReference>
<evidence type="ECO:0000259" key="7">
    <source>
        <dbReference type="PROSITE" id="PS51819"/>
    </source>
</evidence>
<comment type="caution">
    <text evidence="8">The sequence shown here is derived from an EMBL/GenBank/DDBJ whole genome shotgun (WGS) entry which is preliminary data.</text>
</comment>
<evidence type="ECO:0000256" key="6">
    <source>
        <dbReference type="SAM" id="MobiDB-lite"/>
    </source>
</evidence>
<evidence type="ECO:0000256" key="3">
    <source>
        <dbReference type="ARBA" id="ARBA00030892"/>
    </source>
</evidence>
<proteinExistence type="predicted"/>
<keyword evidence="9" id="KW-1185">Reference proteome</keyword>
<feature type="domain" description="VOC" evidence="7">
    <location>
        <begin position="53"/>
        <end position="162"/>
    </location>
</feature>
<evidence type="ECO:0000256" key="1">
    <source>
        <dbReference type="ARBA" id="ARBA00022723"/>
    </source>
</evidence>
<evidence type="ECO:0000256" key="4">
    <source>
        <dbReference type="ARBA" id="ARBA00032460"/>
    </source>
</evidence>
<dbReference type="InterPro" id="IPR004360">
    <property type="entry name" value="Glyas_Fos-R_dOase_dom"/>
</dbReference>
<evidence type="ECO:0000256" key="2">
    <source>
        <dbReference type="ARBA" id="ARBA00030291"/>
    </source>
</evidence>
<dbReference type="PROSITE" id="PS51819">
    <property type="entry name" value="VOC"/>
    <property type="match status" value="1"/>
</dbReference>
<dbReference type="SUPFAM" id="SSF54593">
    <property type="entry name" value="Glyoxalase/Bleomycin resistance protein/Dihydroxybiphenyl dioxygenase"/>
    <property type="match status" value="1"/>
</dbReference>
<name>A0A944DSV8_DENI1</name>
<evidence type="ECO:0000256" key="5">
    <source>
        <dbReference type="ARBA" id="ARBA00033298"/>
    </source>
</evidence>
<dbReference type="InterPro" id="IPR029068">
    <property type="entry name" value="Glyas_Bleomycin-R_OHBP_Dase"/>
</dbReference>
<dbReference type="InterPro" id="IPR018146">
    <property type="entry name" value="Glyoxalase_1_CS"/>
</dbReference>
<dbReference type="EMBL" id="JAEKFT010000040">
    <property type="protein sequence ID" value="MBT0963859.1"/>
    <property type="molecule type" value="Genomic_DNA"/>
</dbReference>
<keyword evidence="1" id="KW-0479">Metal-binding</keyword>
<dbReference type="PROSITE" id="PS00935">
    <property type="entry name" value="GLYOXALASE_I_2"/>
    <property type="match status" value="1"/>
</dbReference>
<reference evidence="9" key="1">
    <citation type="journal article" date="2022" name="ISME J.">
        <title>Genetic and phylogenetic analysis of dissimilatory iodate-reducing bacteria identifies potential niches across the world's oceans.</title>
        <authorList>
            <person name="Reyes-Umana V."/>
            <person name="Henning Z."/>
            <person name="Lee K."/>
            <person name="Barnum T.P."/>
            <person name="Coates J.D."/>
        </authorList>
    </citation>
    <scope>NUCLEOTIDE SEQUENCE [LARGE SCALE GENOMIC DNA]</scope>
    <source>
        <strain evidence="9">IR12</strain>
    </source>
</reference>
<dbReference type="GO" id="GO:0004462">
    <property type="term" value="F:lactoylglutathione lyase activity"/>
    <property type="evidence" value="ECO:0007669"/>
    <property type="project" value="InterPro"/>
</dbReference>
<dbReference type="AlphaFoldDB" id="A0A944DSV8"/>